<evidence type="ECO:0000313" key="2">
    <source>
        <dbReference type="Proteomes" id="UP000001312"/>
    </source>
</evidence>
<dbReference type="HOGENOM" id="CLU_3242425_0_0_1"/>
<sequence length="43" mass="5080">MPEMVRLAYMFEVEIEGSWYFERACQQNHCCMNHGKQDLAAVL</sequence>
<protein>
    <submittedName>
        <fullName evidence="1">Uncharacterized protein</fullName>
    </submittedName>
</protein>
<dbReference type="InParanoid" id="A7EI48"/>
<dbReference type="GeneID" id="5489607"/>
<proteinExistence type="predicted"/>
<name>A7EI48_SCLS1</name>
<keyword evidence="2" id="KW-1185">Reference proteome</keyword>
<dbReference type="RefSeq" id="XP_001593563.1">
    <property type="nucleotide sequence ID" value="XM_001593513.1"/>
</dbReference>
<organism evidence="1 2">
    <name type="scientific">Sclerotinia sclerotiorum (strain ATCC 18683 / 1980 / Ss-1)</name>
    <name type="common">White mold</name>
    <name type="synonym">Whetzelinia sclerotiorum</name>
    <dbReference type="NCBI Taxonomy" id="665079"/>
    <lineage>
        <taxon>Eukaryota</taxon>
        <taxon>Fungi</taxon>
        <taxon>Dikarya</taxon>
        <taxon>Ascomycota</taxon>
        <taxon>Pezizomycotina</taxon>
        <taxon>Leotiomycetes</taxon>
        <taxon>Helotiales</taxon>
        <taxon>Sclerotiniaceae</taxon>
        <taxon>Sclerotinia</taxon>
    </lineage>
</organism>
<reference evidence="2" key="1">
    <citation type="journal article" date="2011" name="PLoS Genet.">
        <title>Genomic analysis of the necrotrophic fungal pathogens Sclerotinia sclerotiorum and Botrytis cinerea.</title>
        <authorList>
            <person name="Amselem J."/>
            <person name="Cuomo C.A."/>
            <person name="van Kan J.A."/>
            <person name="Viaud M."/>
            <person name="Benito E.P."/>
            <person name="Couloux A."/>
            <person name="Coutinho P.M."/>
            <person name="de Vries R.P."/>
            <person name="Dyer P.S."/>
            <person name="Fillinger S."/>
            <person name="Fournier E."/>
            <person name="Gout L."/>
            <person name="Hahn M."/>
            <person name="Kohn L."/>
            <person name="Lapalu N."/>
            <person name="Plummer K.M."/>
            <person name="Pradier J.M."/>
            <person name="Quevillon E."/>
            <person name="Sharon A."/>
            <person name="Simon A."/>
            <person name="ten Have A."/>
            <person name="Tudzynski B."/>
            <person name="Tudzynski P."/>
            <person name="Wincker P."/>
            <person name="Andrew M."/>
            <person name="Anthouard V."/>
            <person name="Beever R.E."/>
            <person name="Beffa R."/>
            <person name="Benoit I."/>
            <person name="Bouzid O."/>
            <person name="Brault B."/>
            <person name="Chen Z."/>
            <person name="Choquer M."/>
            <person name="Collemare J."/>
            <person name="Cotton P."/>
            <person name="Danchin E.G."/>
            <person name="Da Silva C."/>
            <person name="Gautier A."/>
            <person name="Giraud C."/>
            <person name="Giraud T."/>
            <person name="Gonzalez C."/>
            <person name="Grossetete S."/>
            <person name="Guldener U."/>
            <person name="Henrissat B."/>
            <person name="Howlett B.J."/>
            <person name="Kodira C."/>
            <person name="Kretschmer M."/>
            <person name="Lappartient A."/>
            <person name="Leroch M."/>
            <person name="Levis C."/>
            <person name="Mauceli E."/>
            <person name="Neuveglise C."/>
            <person name="Oeser B."/>
            <person name="Pearson M."/>
            <person name="Poulain J."/>
            <person name="Poussereau N."/>
            <person name="Quesneville H."/>
            <person name="Rascle C."/>
            <person name="Schumacher J."/>
            <person name="Segurens B."/>
            <person name="Sexton A."/>
            <person name="Silva E."/>
            <person name="Sirven C."/>
            <person name="Soanes D.M."/>
            <person name="Talbot N.J."/>
            <person name="Templeton M."/>
            <person name="Yandava C."/>
            <person name="Yarden O."/>
            <person name="Zeng Q."/>
            <person name="Rollins J.A."/>
            <person name="Lebrun M.H."/>
            <person name="Dickman M."/>
        </authorList>
    </citation>
    <scope>NUCLEOTIDE SEQUENCE [LARGE SCALE GENOMIC DNA]</scope>
    <source>
        <strain evidence="2">ATCC 18683 / 1980 / Ss-1</strain>
    </source>
</reference>
<evidence type="ECO:0000313" key="1">
    <source>
        <dbReference type="EMBL" id="EDO02514.1"/>
    </source>
</evidence>
<accession>A7EI48</accession>
<dbReference type="AlphaFoldDB" id="A7EI48"/>
<dbReference type="EMBL" id="CH476626">
    <property type="protein sequence ID" value="EDO02514.1"/>
    <property type="molecule type" value="Genomic_DNA"/>
</dbReference>
<gene>
    <name evidence="1" type="ORF">SS1G_04990</name>
</gene>
<dbReference type="Proteomes" id="UP000001312">
    <property type="component" value="Unassembled WGS sequence"/>
</dbReference>
<dbReference type="KEGG" id="ssl:SS1G_04990"/>